<dbReference type="RefSeq" id="WP_113918039.1">
    <property type="nucleotide sequence ID" value="NZ_QNSE01000014.1"/>
</dbReference>
<dbReference type="AlphaFoldDB" id="A0A366IZ72"/>
<keyword evidence="1" id="KW-0732">Signal</keyword>
<sequence length="68" mass="7063">MRLRSILVLACCLSLAGCAGGPRGHSGPPFGFLALNFNAGVATSSVLASLSDRYVVVGDRTDYSNNVF</sequence>
<comment type="caution">
    <text evidence="2">The sequence shown here is derived from an EMBL/GenBank/DDBJ whole genome shotgun (WGS) entry which is preliminary data.</text>
</comment>
<gene>
    <name evidence="2" type="ORF">DFP80_11429</name>
</gene>
<accession>A0A366IZ72</accession>
<dbReference type="Proteomes" id="UP000252792">
    <property type="component" value="Unassembled WGS sequence"/>
</dbReference>
<dbReference type="PROSITE" id="PS51257">
    <property type="entry name" value="PROKAR_LIPOPROTEIN"/>
    <property type="match status" value="1"/>
</dbReference>
<evidence type="ECO:0000313" key="3">
    <source>
        <dbReference type="Proteomes" id="UP000252792"/>
    </source>
</evidence>
<protein>
    <submittedName>
        <fullName evidence="2">Uncharacterized protein</fullName>
    </submittedName>
</protein>
<dbReference type="EMBL" id="QNSE01000014">
    <property type="protein sequence ID" value="RBP79440.1"/>
    <property type="molecule type" value="Genomic_DNA"/>
</dbReference>
<proteinExistence type="predicted"/>
<evidence type="ECO:0000313" key="2">
    <source>
        <dbReference type="EMBL" id="RBP79440.1"/>
    </source>
</evidence>
<name>A0A366IZ72_9GAMM</name>
<feature type="chain" id="PRO_5016578332" evidence="1">
    <location>
        <begin position="20"/>
        <end position="68"/>
    </location>
</feature>
<evidence type="ECO:0000256" key="1">
    <source>
        <dbReference type="SAM" id="SignalP"/>
    </source>
</evidence>
<organism evidence="2 3">
    <name type="scientific">Marinomonas rhizomae</name>
    <dbReference type="NCBI Taxonomy" id="491948"/>
    <lineage>
        <taxon>Bacteria</taxon>
        <taxon>Pseudomonadati</taxon>
        <taxon>Pseudomonadota</taxon>
        <taxon>Gammaproteobacteria</taxon>
        <taxon>Oceanospirillales</taxon>
        <taxon>Oceanospirillaceae</taxon>
        <taxon>Marinomonas</taxon>
    </lineage>
</organism>
<reference evidence="2 3" key="1">
    <citation type="submission" date="2018-06" db="EMBL/GenBank/DDBJ databases">
        <title>Genomic Encyclopedia of Type Strains, Phase III (KMG-III): the genomes of soil and plant-associated and newly described type strains.</title>
        <authorList>
            <person name="Whitman W."/>
        </authorList>
    </citation>
    <scope>NUCLEOTIDE SEQUENCE [LARGE SCALE GENOMIC DNA]</scope>
    <source>
        <strain evidence="2 3">CECT 7377</strain>
    </source>
</reference>
<keyword evidence="3" id="KW-1185">Reference proteome</keyword>
<feature type="signal peptide" evidence="1">
    <location>
        <begin position="1"/>
        <end position="19"/>
    </location>
</feature>